<comment type="caution">
    <text evidence="2">The sequence shown here is derived from an EMBL/GenBank/DDBJ whole genome shotgun (WGS) entry which is preliminary data.</text>
</comment>
<evidence type="ECO:0000256" key="1">
    <source>
        <dbReference type="SAM" id="MobiDB-lite"/>
    </source>
</evidence>
<keyword evidence="3" id="KW-1185">Reference proteome</keyword>
<dbReference type="InterPro" id="IPR015943">
    <property type="entry name" value="WD40/YVTN_repeat-like_dom_sf"/>
</dbReference>
<feature type="region of interest" description="Disordered" evidence="1">
    <location>
        <begin position="1"/>
        <end position="39"/>
    </location>
</feature>
<dbReference type="Gene3D" id="2.130.10.10">
    <property type="entry name" value="YVTN repeat-like/Quinoprotein amine dehydrogenase"/>
    <property type="match status" value="1"/>
</dbReference>
<organism evidence="2 3">
    <name type="scientific">Cystoisospora suis</name>
    <dbReference type="NCBI Taxonomy" id="483139"/>
    <lineage>
        <taxon>Eukaryota</taxon>
        <taxon>Sar</taxon>
        <taxon>Alveolata</taxon>
        <taxon>Apicomplexa</taxon>
        <taxon>Conoidasida</taxon>
        <taxon>Coccidia</taxon>
        <taxon>Eucoccidiorida</taxon>
        <taxon>Eimeriorina</taxon>
        <taxon>Sarcocystidae</taxon>
        <taxon>Cystoisospora</taxon>
    </lineage>
</organism>
<dbReference type="GeneID" id="94424261"/>
<dbReference type="VEuPathDB" id="ToxoDB:CSUI_000843"/>
<protein>
    <submittedName>
        <fullName evidence="2">Uncharacterized protein</fullName>
    </submittedName>
</protein>
<gene>
    <name evidence="2" type="ORF">CSUI_000843</name>
</gene>
<name>A0A2C6LEX9_9APIC</name>
<evidence type="ECO:0000313" key="2">
    <source>
        <dbReference type="EMBL" id="PHJ25304.1"/>
    </source>
</evidence>
<sequence>MTQGPPGGGPPRPPSAPQQPGQARPPGTQLKGPGRAQQYREFLARQARHRGKIEDDDMSEKQFGEEITPKGLQTFNRMVVLSEEGDLGSWNGYTWKARRPSSEFFSKITHDNDGRLWAITQHHQVGKLTTTGFRNLGYIGHEDLIDFAFDPKDNSMWGVNRIGELLHWIGYSWDKKYHAGFHKLKAIAFDRKGNLWAVNTACEIGMWDEDEQQWDLKDVPGGLRLHTLAFDENNKLWVIGHHGELLLLAGSRWVAYGWIGCWKFKDLAFRWSQASIEKLRSMRSSGTVIASHPSQARIDAIPGPQVP</sequence>
<reference evidence="2 3" key="1">
    <citation type="journal article" date="2017" name="Int. J. Parasitol.">
        <title>The genome of the protozoan parasite Cystoisospora suis and a reverse vaccinology approach to identify vaccine candidates.</title>
        <authorList>
            <person name="Palmieri N."/>
            <person name="Shrestha A."/>
            <person name="Ruttkowski B."/>
            <person name="Beck T."/>
            <person name="Vogl C."/>
            <person name="Tomley F."/>
            <person name="Blake D.P."/>
            <person name="Joachim A."/>
        </authorList>
    </citation>
    <scope>NUCLEOTIDE SEQUENCE [LARGE SCALE GENOMIC DNA]</scope>
    <source>
        <strain evidence="2 3">Wien I</strain>
    </source>
</reference>
<feature type="compositionally biased region" description="Pro residues" evidence="1">
    <location>
        <begin position="7"/>
        <end position="17"/>
    </location>
</feature>
<evidence type="ECO:0000313" key="3">
    <source>
        <dbReference type="Proteomes" id="UP000221165"/>
    </source>
</evidence>
<accession>A0A2C6LEX9</accession>
<dbReference type="RefSeq" id="XP_067926976.1">
    <property type="nucleotide sequence ID" value="XM_068061050.1"/>
</dbReference>
<feature type="compositionally biased region" description="Low complexity" evidence="1">
    <location>
        <begin position="18"/>
        <end position="27"/>
    </location>
</feature>
<dbReference type="Proteomes" id="UP000221165">
    <property type="component" value="Unassembled WGS sequence"/>
</dbReference>
<dbReference type="SUPFAM" id="SSF101898">
    <property type="entry name" value="NHL repeat"/>
    <property type="match status" value="1"/>
</dbReference>
<dbReference type="OrthoDB" id="331876at2759"/>
<dbReference type="EMBL" id="MIGC01000321">
    <property type="protein sequence ID" value="PHJ25304.1"/>
    <property type="molecule type" value="Genomic_DNA"/>
</dbReference>
<proteinExistence type="predicted"/>
<dbReference type="AlphaFoldDB" id="A0A2C6LEX9"/>